<dbReference type="GO" id="GO:0019814">
    <property type="term" value="C:immunoglobulin complex"/>
    <property type="evidence" value="ECO:0007669"/>
    <property type="project" value="UniProtKB-KW"/>
</dbReference>
<feature type="chain" id="PRO_5025350655" description="Ig-like domain-containing protein" evidence="4">
    <location>
        <begin position="24"/>
        <end position="223"/>
    </location>
</feature>
<evidence type="ECO:0000259" key="5">
    <source>
        <dbReference type="PROSITE" id="PS50835"/>
    </source>
</evidence>
<keyword evidence="1" id="KW-0391">Immunity</keyword>
<dbReference type="GO" id="GO:0002250">
    <property type="term" value="P:adaptive immune response"/>
    <property type="evidence" value="ECO:0007669"/>
    <property type="project" value="UniProtKB-KW"/>
</dbReference>
<name>A0A673SX88_SURSU</name>
<dbReference type="Ensembl" id="ENSSSUT00005001681.1">
    <property type="protein sequence ID" value="ENSSSUP00005001429.1"/>
    <property type="gene ID" value="ENSSSUG00005001018.1"/>
</dbReference>
<evidence type="ECO:0000256" key="1">
    <source>
        <dbReference type="ARBA" id="ARBA00022859"/>
    </source>
</evidence>
<dbReference type="SUPFAM" id="SSF48726">
    <property type="entry name" value="Immunoglobulin"/>
    <property type="match status" value="1"/>
</dbReference>
<dbReference type="PANTHER" id="PTHR23267">
    <property type="entry name" value="IMMUNOGLOBULIN LIGHT CHAIN"/>
    <property type="match status" value="1"/>
</dbReference>
<feature type="domain" description="Ig-like" evidence="5">
    <location>
        <begin position="56"/>
        <end position="158"/>
    </location>
</feature>
<reference evidence="6" key="3">
    <citation type="submission" date="2025-09" db="UniProtKB">
        <authorList>
            <consortium name="Ensembl"/>
        </authorList>
    </citation>
    <scope>IDENTIFICATION</scope>
</reference>
<dbReference type="GO" id="GO:0016020">
    <property type="term" value="C:membrane"/>
    <property type="evidence" value="ECO:0007669"/>
    <property type="project" value="UniProtKB-ARBA"/>
</dbReference>
<evidence type="ECO:0000313" key="6">
    <source>
        <dbReference type="Ensembl" id="ENSSSUP00005001429.1"/>
    </source>
</evidence>
<organism evidence="6 7">
    <name type="scientific">Suricata suricatta</name>
    <name type="common">Meerkat</name>
    <dbReference type="NCBI Taxonomy" id="37032"/>
    <lineage>
        <taxon>Eukaryota</taxon>
        <taxon>Metazoa</taxon>
        <taxon>Chordata</taxon>
        <taxon>Craniata</taxon>
        <taxon>Vertebrata</taxon>
        <taxon>Euteleostomi</taxon>
        <taxon>Mammalia</taxon>
        <taxon>Eutheria</taxon>
        <taxon>Laurasiatheria</taxon>
        <taxon>Carnivora</taxon>
        <taxon>Feliformia</taxon>
        <taxon>Herpestidae</taxon>
        <taxon>Suricata</taxon>
    </lineage>
</organism>
<dbReference type="Proteomes" id="UP000472268">
    <property type="component" value="Chromosome 4"/>
</dbReference>
<reference evidence="6 7" key="1">
    <citation type="submission" date="2019-05" db="EMBL/GenBank/DDBJ databases">
        <title>A Chromosome-scale Meerkat (S. suricatta) Genome Assembly.</title>
        <authorList>
            <person name="Dudchenko O."/>
            <person name="Lieberman Aiden E."/>
            <person name="Tung J."/>
            <person name="Barreiro L.B."/>
            <person name="Clutton-Brock T.H."/>
        </authorList>
    </citation>
    <scope>NUCLEOTIDE SEQUENCE [LARGE SCALE GENOMIC DNA]</scope>
</reference>
<protein>
    <recommendedName>
        <fullName evidence="5">Ig-like domain-containing protein</fullName>
    </recommendedName>
</protein>
<evidence type="ECO:0000256" key="3">
    <source>
        <dbReference type="ARBA" id="ARBA00043265"/>
    </source>
</evidence>
<evidence type="ECO:0000313" key="7">
    <source>
        <dbReference type="Proteomes" id="UP000472268"/>
    </source>
</evidence>
<proteinExistence type="predicted"/>
<dbReference type="SMART" id="SM00409">
    <property type="entry name" value="IG"/>
    <property type="match status" value="1"/>
</dbReference>
<feature type="signal peptide" evidence="4">
    <location>
        <begin position="1"/>
        <end position="23"/>
    </location>
</feature>
<dbReference type="Gene3D" id="2.60.40.10">
    <property type="entry name" value="Immunoglobulins"/>
    <property type="match status" value="1"/>
</dbReference>
<evidence type="ECO:0000256" key="4">
    <source>
        <dbReference type="SAM" id="SignalP"/>
    </source>
</evidence>
<keyword evidence="3" id="KW-1280">Immunoglobulin</keyword>
<keyword evidence="4" id="KW-0732">Signal</keyword>
<dbReference type="InterPro" id="IPR007110">
    <property type="entry name" value="Ig-like_dom"/>
</dbReference>
<dbReference type="InterPro" id="IPR050150">
    <property type="entry name" value="IgV_Light_Chain"/>
</dbReference>
<dbReference type="Pfam" id="PF07686">
    <property type="entry name" value="V-set"/>
    <property type="match status" value="1"/>
</dbReference>
<dbReference type="InterPro" id="IPR013783">
    <property type="entry name" value="Ig-like_fold"/>
</dbReference>
<dbReference type="InterPro" id="IPR036179">
    <property type="entry name" value="Ig-like_dom_sf"/>
</dbReference>
<dbReference type="InterPro" id="IPR013106">
    <property type="entry name" value="Ig_V-set"/>
</dbReference>
<evidence type="ECO:0000256" key="2">
    <source>
        <dbReference type="ARBA" id="ARBA00023130"/>
    </source>
</evidence>
<dbReference type="AlphaFoldDB" id="A0A673SX88"/>
<dbReference type="PROSITE" id="PS50835">
    <property type="entry name" value="IG_LIKE"/>
    <property type="match status" value="1"/>
</dbReference>
<dbReference type="GO" id="GO:0005576">
    <property type="term" value="C:extracellular region"/>
    <property type="evidence" value="ECO:0007669"/>
    <property type="project" value="UniProtKB-ARBA"/>
</dbReference>
<dbReference type="SMART" id="SM00406">
    <property type="entry name" value="IGv"/>
    <property type="match status" value="1"/>
</dbReference>
<sequence length="223" mass="24042">MGPHSRAALTIICLSSPIPLAFWSRNSSSRGYSKMSFQAQLLCLLVMGFQGASCDIQVTQSPSSLTASPGESVAISCQASQDVNTWLALYQQKPGEAPKLLIYHVSKLMTGVPSRFSGSGSGTDFTLTISSLEPEDSASYFCQQGNNLLHSVTDLNINHQASRVRGWTPPAGLLCLHLLREFVRGSPALEDTGRFGRGAGRFLCPLTARPPPQSIAHTRQCLF</sequence>
<reference evidence="6" key="2">
    <citation type="submission" date="2025-08" db="UniProtKB">
        <authorList>
            <consortium name="Ensembl"/>
        </authorList>
    </citation>
    <scope>IDENTIFICATION</scope>
</reference>
<keyword evidence="7" id="KW-1185">Reference proteome</keyword>
<dbReference type="FunFam" id="2.60.40.10:FF:000212">
    <property type="entry name" value="Immunoglobulin kappa chain variable 12-38"/>
    <property type="match status" value="1"/>
</dbReference>
<dbReference type="InterPro" id="IPR003599">
    <property type="entry name" value="Ig_sub"/>
</dbReference>
<keyword evidence="2" id="KW-1064">Adaptive immunity</keyword>
<accession>A0A673SX88</accession>